<dbReference type="PANTHER" id="PTHR36886:SF7">
    <property type="entry name" value="EXPRESSED PROTEIN"/>
    <property type="match status" value="1"/>
</dbReference>
<dbReference type="AlphaFoldDB" id="A0A2Z7CG66"/>
<feature type="region of interest" description="Disordered" evidence="2">
    <location>
        <begin position="664"/>
        <end position="691"/>
    </location>
</feature>
<feature type="compositionally biased region" description="Polar residues" evidence="2">
    <location>
        <begin position="1"/>
        <end position="13"/>
    </location>
</feature>
<feature type="compositionally biased region" description="Basic and acidic residues" evidence="2">
    <location>
        <begin position="665"/>
        <end position="676"/>
    </location>
</feature>
<name>A0A2Z7CG66_9LAMI</name>
<protein>
    <recommendedName>
        <fullName evidence="3">C3H1-type domain-containing protein</fullName>
    </recommendedName>
</protein>
<feature type="compositionally biased region" description="Basic residues" evidence="2">
    <location>
        <begin position="566"/>
        <end position="577"/>
    </location>
</feature>
<keyword evidence="5" id="KW-1185">Reference proteome</keyword>
<dbReference type="EMBL" id="KQ995753">
    <property type="protein sequence ID" value="KZV45898.1"/>
    <property type="molecule type" value="Genomic_DNA"/>
</dbReference>
<reference evidence="4 5" key="1">
    <citation type="journal article" date="2015" name="Proc. Natl. Acad. Sci. U.S.A.">
        <title>The resurrection genome of Boea hygrometrica: A blueprint for survival of dehydration.</title>
        <authorList>
            <person name="Xiao L."/>
            <person name="Yang G."/>
            <person name="Zhang L."/>
            <person name="Yang X."/>
            <person name="Zhao S."/>
            <person name="Ji Z."/>
            <person name="Zhou Q."/>
            <person name="Hu M."/>
            <person name="Wang Y."/>
            <person name="Chen M."/>
            <person name="Xu Y."/>
            <person name="Jin H."/>
            <person name="Xiao X."/>
            <person name="Hu G."/>
            <person name="Bao F."/>
            <person name="Hu Y."/>
            <person name="Wan P."/>
            <person name="Li L."/>
            <person name="Deng X."/>
            <person name="Kuang T."/>
            <person name="Xiang C."/>
            <person name="Zhu J.K."/>
            <person name="Oliver M.J."/>
            <person name="He Y."/>
        </authorList>
    </citation>
    <scope>NUCLEOTIDE SEQUENCE [LARGE SCALE GENOMIC DNA]</scope>
    <source>
        <strain evidence="5">cv. XS01</strain>
    </source>
</reference>
<dbReference type="PANTHER" id="PTHR36886">
    <property type="entry name" value="PROTEIN FRIGIDA-ESSENTIAL 1"/>
    <property type="match status" value="1"/>
</dbReference>
<evidence type="ECO:0000256" key="1">
    <source>
        <dbReference type="PROSITE-ProRule" id="PRU00723"/>
    </source>
</evidence>
<dbReference type="GO" id="GO:0008270">
    <property type="term" value="F:zinc ion binding"/>
    <property type="evidence" value="ECO:0007669"/>
    <property type="project" value="UniProtKB-KW"/>
</dbReference>
<keyword evidence="1" id="KW-0479">Metal-binding</keyword>
<dbReference type="InterPro" id="IPR052650">
    <property type="entry name" value="Zinc_finger_CCCH"/>
</dbReference>
<dbReference type="InterPro" id="IPR000571">
    <property type="entry name" value="Znf_CCCH"/>
</dbReference>
<organism evidence="4 5">
    <name type="scientific">Dorcoceras hygrometricum</name>
    <dbReference type="NCBI Taxonomy" id="472368"/>
    <lineage>
        <taxon>Eukaryota</taxon>
        <taxon>Viridiplantae</taxon>
        <taxon>Streptophyta</taxon>
        <taxon>Embryophyta</taxon>
        <taxon>Tracheophyta</taxon>
        <taxon>Spermatophyta</taxon>
        <taxon>Magnoliopsida</taxon>
        <taxon>eudicotyledons</taxon>
        <taxon>Gunneridae</taxon>
        <taxon>Pentapetalae</taxon>
        <taxon>asterids</taxon>
        <taxon>lamiids</taxon>
        <taxon>Lamiales</taxon>
        <taxon>Gesneriaceae</taxon>
        <taxon>Didymocarpoideae</taxon>
        <taxon>Trichosporeae</taxon>
        <taxon>Loxocarpinae</taxon>
        <taxon>Dorcoceras</taxon>
    </lineage>
</organism>
<feature type="compositionally biased region" description="Basic residues" evidence="2">
    <location>
        <begin position="587"/>
        <end position="603"/>
    </location>
</feature>
<feature type="compositionally biased region" description="Polar residues" evidence="2">
    <location>
        <begin position="184"/>
        <end position="195"/>
    </location>
</feature>
<evidence type="ECO:0000259" key="3">
    <source>
        <dbReference type="PROSITE" id="PS50103"/>
    </source>
</evidence>
<feature type="region of interest" description="Disordered" evidence="2">
    <location>
        <begin position="1"/>
        <end position="53"/>
    </location>
</feature>
<feature type="region of interest" description="Disordered" evidence="2">
    <location>
        <begin position="93"/>
        <end position="113"/>
    </location>
</feature>
<sequence length="976" mass="107258">MHSQENFHNQVGQGTYVPPSAFQQRQGGAVSAPSSFPPLTFHQHPPGSQTQAIRQAHPTFPRAPGSLSFIRTPPGAPHQGPVAYVLPNAMNSGQSYLTHQPPSPLQGSTETSHSYLASELQQFPWSQSTPQISPTVPIPASRAYLLPNLQGCGGPPLQPSSHHAPRPPPPSYLSSSSSLIIDPLTTSTNPVSQHLHSVGPLLPHPLSHPPPPPPPPLPPSPPPGAPPLPPSSPPNLSRNDGVLDLKEDSTYEYDSTFKDHPSPVKLAKDRNANDVDVIFHSTETVSVREATDVASAFSPSDSDMDMEDDITQPDVEKSCLSRDLNEECLPVPQDDFRDESVQVTQHPEGRRHSEVILDGSLLHAGSSVLGPEIPSSSDQPGIGDAISEFNYSAPTATGVNDLDVSAQLSSSQHANSSQFNVPVASADAIGGKPSNQLMGPASPFKLLQGYETDNSSENCVRSPRGDIGHSKFEIEKRDDFVSELESYKNLASKSTVVSFAPEKTKEFSDRNVRNQESVRVGTDVEDAYIQKPTMGSNDAKLNVDEFGRLVREGVSDSDTSHSPRYTWRHGRRGRKQNRSQSRSRSPRDRRRRSPLRRKERRRQSPRCESDLICLLRDYKVGADRRFSWRGIEFDGDKLRRGKGQFPECFDFLRGKCYRGATCRYSHHESGKSEKSRNIRGKQQYQDTPPALGDYNLHPQKFPEEKSVLKNKTTNDKELTLLEETHGVKEAKNRKQVPVDSVSQKHDPLLGLNSNHVYGHKIGSVNLPSIVSSSTTSAQLADGFLSRPISKQYDPLLDSIEPALNSFEIAGQQKNGTTGDSYDIQRFKQEEGAVVSANYSPEIEEVGETADAEVGAFVSGSPGNPHITAEMNAGEIEITQVKESGKHKKGKDSRSMKLFKVSIATFVKDVLKPSWRQGNMSKEAFKTIVKKTVDKVSSAMKSHRIPKSQARINHYIDSSRGKLTKLIMGYVDKYVKA</sequence>
<feature type="region of interest" description="Disordered" evidence="2">
    <location>
        <begin position="147"/>
        <end position="242"/>
    </location>
</feature>
<proteinExistence type="predicted"/>
<feature type="compositionally biased region" description="Basic and acidic residues" evidence="2">
    <location>
        <begin position="552"/>
        <end position="561"/>
    </location>
</feature>
<dbReference type="Proteomes" id="UP000250235">
    <property type="component" value="Unassembled WGS sequence"/>
</dbReference>
<keyword evidence="1" id="KW-0862">Zinc</keyword>
<evidence type="ECO:0000313" key="5">
    <source>
        <dbReference type="Proteomes" id="UP000250235"/>
    </source>
</evidence>
<feature type="compositionally biased region" description="Pro residues" evidence="2">
    <location>
        <begin position="202"/>
        <end position="233"/>
    </location>
</feature>
<dbReference type="OrthoDB" id="21470at2759"/>
<feature type="domain" description="C3H1-type" evidence="3">
    <location>
        <begin position="642"/>
        <end position="669"/>
    </location>
</feature>
<dbReference type="PROSITE" id="PS50103">
    <property type="entry name" value="ZF_C3H1"/>
    <property type="match status" value="1"/>
</dbReference>
<feature type="region of interest" description="Disordered" evidence="2">
    <location>
        <begin position="552"/>
        <end position="603"/>
    </location>
</feature>
<evidence type="ECO:0000256" key="2">
    <source>
        <dbReference type="SAM" id="MobiDB-lite"/>
    </source>
</evidence>
<gene>
    <name evidence="4" type="ORF">F511_35491</name>
</gene>
<accession>A0A2Z7CG66</accession>
<dbReference type="Gene3D" id="3.30.1370.210">
    <property type="match status" value="1"/>
</dbReference>
<evidence type="ECO:0000313" key="4">
    <source>
        <dbReference type="EMBL" id="KZV45898.1"/>
    </source>
</evidence>
<feature type="zinc finger region" description="C3H1-type" evidence="1">
    <location>
        <begin position="642"/>
        <end position="669"/>
    </location>
</feature>
<keyword evidence="1" id="KW-0863">Zinc-finger</keyword>